<reference evidence="2" key="1">
    <citation type="journal article" date="2014" name="Front. Microbiol.">
        <title>High frequency of phylogenetically diverse reductive dehalogenase-homologous genes in deep subseafloor sedimentary metagenomes.</title>
        <authorList>
            <person name="Kawai M."/>
            <person name="Futagami T."/>
            <person name="Toyoda A."/>
            <person name="Takaki Y."/>
            <person name="Nishi S."/>
            <person name="Hori S."/>
            <person name="Arai W."/>
            <person name="Tsubouchi T."/>
            <person name="Morono Y."/>
            <person name="Uchiyama I."/>
            <person name="Ito T."/>
            <person name="Fujiyama A."/>
            <person name="Inagaki F."/>
            <person name="Takami H."/>
        </authorList>
    </citation>
    <scope>NUCLEOTIDE SEQUENCE</scope>
    <source>
        <strain evidence="2">Expedition CK06-06</strain>
    </source>
</reference>
<accession>X0ZB63</accession>
<dbReference type="AlphaFoldDB" id="X0ZB63"/>
<dbReference type="EMBL" id="BART01007982">
    <property type="protein sequence ID" value="GAG66785.1"/>
    <property type="molecule type" value="Genomic_DNA"/>
</dbReference>
<feature type="region of interest" description="Disordered" evidence="1">
    <location>
        <begin position="53"/>
        <end position="85"/>
    </location>
</feature>
<comment type="caution">
    <text evidence="2">The sequence shown here is derived from an EMBL/GenBank/DDBJ whole genome shotgun (WGS) entry which is preliminary data.</text>
</comment>
<gene>
    <name evidence="2" type="ORF">S01H4_18046</name>
</gene>
<protein>
    <submittedName>
        <fullName evidence="2">Uncharacterized protein</fullName>
    </submittedName>
</protein>
<evidence type="ECO:0000313" key="2">
    <source>
        <dbReference type="EMBL" id="GAG66785.1"/>
    </source>
</evidence>
<feature type="compositionally biased region" description="Low complexity" evidence="1">
    <location>
        <begin position="53"/>
        <end position="65"/>
    </location>
</feature>
<name>X0ZB63_9ZZZZ</name>
<organism evidence="2">
    <name type="scientific">marine sediment metagenome</name>
    <dbReference type="NCBI Taxonomy" id="412755"/>
    <lineage>
        <taxon>unclassified sequences</taxon>
        <taxon>metagenomes</taxon>
        <taxon>ecological metagenomes</taxon>
    </lineage>
</organism>
<proteinExistence type="predicted"/>
<evidence type="ECO:0000256" key="1">
    <source>
        <dbReference type="SAM" id="MobiDB-lite"/>
    </source>
</evidence>
<sequence length="252" mass="26636">MAFGGSLGKFFGISTPEAAQIATSFATGGIGSGIATTIGSLGTGTDVRPLTTFPTTPTMPVQTPPMETSPDRPAGVDSPATVSPVSQTSMAPQQAFIGGFGLPGLATGLIGGATRALSRPGVGGLIGGLGAGAVVDFFIDEFGREKKLVITRKLQRDIKKIFMMTGGDVRTTSDIYRSATGRFIPEDKILKILFKTFKNQGPYVTKAAVRKTRQTIRKMETLCDLKDRLAPPRRAAPRRRTMGSTTKVLQVK</sequence>